<proteinExistence type="predicted"/>
<organism evidence="3 4">
    <name type="scientific">Acrobeloides nanus</name>
    <dbReference type="NCBI Taxonomy" id="290746"/>
    <lineage>
        <taxon>Eukaryota</taxon>
        <taxon>Metazoa</taxon>
        <taxon>Ecdysozoa</taxon>
        <taxon>Nematoda</taxon>
        <taxon>Chromadorea</taxon>
        <taxon>Rhabditida</taxon>
        <taxon>Tylenchina</taxon>
        <taxon>Cephalobomorpha</taxon>
        <taxon>Cephaloboidea</taxon>
        <taxon>Cephalobidae</taxon>
        <taxon>Acrobeloides</taxon>
    </lineage>
</organism>
<accession>A0A914E797</accession>
<dbReference type="InterPro" id="IPR052242">
    <property type="entry name" value="Mito_3-hydroxyacyl-CoA_DH"/>
</dbReference>
<evidence type="ECO:0000313" key="4">
    <source>
        <dbReference type="WBParaSite" id="ACRNAN_scaffold5816.g32496.t1"/>
    </source>
</evidence>
<dbReference type="InterPro" id="IPR008927">
    <property type="entry name" value="6-PGluconate_DH-like_C_sf"/>
</dbReference>
<dbReference type="Pfam" id="PF00725">
    <property type="entry name" value="3HCDH"/>
    <property type="match status" value="1"/>
</dbReference>
<dbReference type="WBParaSite" id="ACRNAN_scaffold5816.g32496.t1">
    <property type="protein sequence ID" value="ACRNAN_scaffold5816.g32496.t1"/>
    <property type="gene ID" value="ACRNAN_scaffold5816.g32496"/>
</dbReference>
<feature type="domain" description="3-hydroxyacyl-CoA dehydrogenase C-terminal" evidence="2">
    <location>
        <begin position="1"/>
        <end position="85"/>
    </location>
</feature>
<dbReference type="GO" id="GO:0005739">
    <property type="term" value="C:mitochondrion"/>
    <property type="evidence" value="ECO:0007669"/>
    <property type="project" value="TreeGrafter"/>
</dbReference>
<reference evidence="4" key="1">
    <citation type="submission" date="2022-11" db="UniProtKB">
        <authorList>
            <consortium name="WormBaseParasite"/>
        </authorList>
    </citation>
    <scope>IDENTIFICATION</scope>
</reference>
<dbReference type="AlphaFoldDB" id="A0A914E797"/>
<dbReference type="PANTHER" id="PTHR43561:SF3">
    <property type="entry name" value="HYDROXYACYL-COENZYME A DEHYDROGENASE, MITOCHONDRIAL"/>
    <property type="match status" value="1"/>
</dbReference>
<name>A0A914E797_9BILA</name>
<dbReference type="Gene3D" id="1.10.1040.10">
    <property type="entry name" value="N-(1-d-carboxylethyl)-l-norvaline Dehydrogenase, domain 2"/>
    <property type="match status" value="1"/>
</dbReference>
<dbReference type="SUPFAM" id="SSF48179">
    <property type="entry name" value="6-phosphogluconate dehydrogenase C-terminal domain-like"/>
    <property type="match status" value="1"/>
</dbReference>
<dbReference type="Proteomes" id="UP000887540">
    <property type="component" value="Unplaced"/>
</dbReference>
<evidence type="ECO:0000256" key="1">
    <source>
        <dbReference type="ARBA" id="ARBA00023027"/>
    </source>
</evidence>
<dbReference type="InterPro" id="IPR013328">
    <property type="entry name" value="6PGD_dom2"/>
</dbReference>
<dbReference type="PANTHER" id="PTHR43561">
    <property type="match status" value="1"/>
</dbReference>
<dbReference type="GO" id="GO:0003857">
    <property type="term" value="F:(3S)-3-hydroxyacyl-CoA dehydrogenase (NAD+) activity"/>
    <property type="evidence" value="ECO:0007669"/>
    <property type="project" value="TreeGrafter"/>
</dbReference>
<keyword evidence="1" id="KW-0520">NAD</keyword>
<evidence type="ECO:0000259" key="2">
    <source>
        <dbReference type="Pfam" id="PF00725"/>
    </source>
</evidence>
<keyword evidence="3" id="KW-1185">Reference proteome</keyword>
<dbReference type="GO" id="GO:0006635">
    <property type="term" value="P:fatty acid beta-oxidation"/>
    <property type="evidence" value="ECO:0007669"/>
    <property type="project" value="TreeGrafter"/>
</dbReference>
<sequence length="96" mass="10761">AIDVVERGIATPADIDKALTVGYELGCGPFEYMDIIGLDTVQDKLTGWYNHYKDEVFVRPPSKILAKLVLEGKLGNKTGEGFFKWENGNPLKNRFK</sequence>
<dbReference type="InterPro" id="IPR006108">
    <property type="entry name" value="3HC_DH_C"/>
</dbReference>
<evidence type="ECO:0000313" key="3">
    <source>
        <dbReference type="Proteomes" id="UP000887540"/>
    </source>
</evidence>
<protein>
    <submittedName>
        <fullName evidence="4">3-hydroxyacyl-CoA dehydrogenase C-terminal domain-containing protein</fullName>
    </submittedName>
</protein>